<protein>
    <submittedName>
        <fullName evidence="2">C-terminal domain of CHU protein family protein</fullName>
    </submittedName>
</protein>
<feature type="region of interest" description="Disordered" evidence="1">
    <location>
        <begin position="996"/>
        <end position="1017"/>
    </location>
</feature>
<dbReference type="AlphaFoldDB" id="A0A1W2GR66"/>
<dbReference type="EMBL" id="FWYF01000005">
    <property type="protein sequence ID" value="SMD39165.1"/>
    <property type="molecule type" value="Genomic_DNA"/>
</dbReference>
<name>A0A1W2GR66_REIFA</name>
<proteinExistence type="predicted"/>
<dbReference type="OrthoDB" id="7794186at2"/>
<evidence type="ECO:0000313" key="3">
    <source>
        <dbReference type="Proteomes" id="UP000192472"/>
    </source>
</evidence>
<feature type="non-terminal residue" evidence="2">
    <location>
        <position position="1"/>
    </location>
</feature>
<dbReference type="Proteomes" id="UP000192472">
    <property type="component" value="Unassembled WGS sequence"/>
</dbReference>
<evidence type="ECO:0000256" key="1">
    <source>
        <dbReference type="SAM" id="MobiDB-lite"/>
    </source>
</evidence>
<dbReference type="STRING" id="692418.SAMN04488029_4076"/>
<keyword evidence="3" id="KW-1185">Reference proteome</keyword>
<organism evidence="2 3">
    <name type="scientific">Reichenbachiella faecimaris</name>
    <dbReference type="NCBI Taxonomy" id="692418"/>
    <lineage>
        <taxon>Bacteria</taxon>
        <taxon>Pseudomonadati</taxon>
        <taxon>Bacteroidota</taxon>
        <taxon>Cytophagia</taxon>
        <taxon>Cytophagales</taxon>
        <taxon>Reichenbachiellaceae</taxon>
        <taxon>Reichenbachiella</taxon>
    </lineage>
</organism>
<sequence>CVSPGTNIGNGDLTVQISGGAAVGNYTFRWFRGTDVTDTDSEITGTAFTNTDQGSAVITGGDDETISDLSPGQYTVLVTDNDADDTDDGCFSTTTFTITNVPASPTLDEANIGTNIVHVDDCGGANGSITITDADVTSGDVNDYDFTWYSNNPLTDLGVATTTASLTGLEPGLYYVKATDQSTGCNTGQVAFEVEDQSEAPEVTVTVNTVDTSCDSDANEGNGALDWEITNDDGGNYSYQWYAGTTVATGTMLTDAGSITGSSGAASTTTSGTLSGIDGGAYIIVVTDESNPSNTCSTEATLLNGGEADLLDEDIAEYEIVASTIVANTFCGSGSGSFEVTDIEIDGVSSGVAGFDFSYTKADGSAHNGTQTGTDPLIEDLEPGVYEVTFTHTATQCEGATIDFEIEDDSSTPTISFTLDQADQYCTGGNGELTIAATDATSIANGVTYLWGDGETTAQITGLEQDTYTVTVTDAVTGCSTTDSYVVPFDPIDILIDVTNDVVITPTTECSTNVNGSIEITAISPDNVTDYNYTLHTGTYVSGGGAAAGSTGLFENLAADTYYVEATSTLSGCTSKVFEFIVEDESTPPVVALTAFSLQGNCDPTIPNGSLTVTADGSSSLTDYSFDWTSASGTPGPGTDPTYSGLAAGTYTVEVQDLNTLCISTEEYGMVDDPTNIMILNNTLSANENCDPVAANGSITIDVIIPETGTFEYYLFEGEQSGATPNPSNQLTSNTGNTLEEGDYTILVRNTDTGCDSDPHFVEVLSDRDDMQMTLIEDHALTKCDFVNVLPDGQATIVPAPQSASRYTVYWHDGPSLADVVIDSAYTVDNLMADTYTIEMIDRITGCTIEDQITISTDIEIVPEPLVELINDETNCITPNGAITASINESVAGYTFEWQDDQGVTISSSFSASGLVAGTYSVRATDLTSECVSEAASIAVQEDKNNPVFTVGTTESNCSELEFGSESEYVGNGEAVLNFTGSFSIEKQYWANATGIGENDPIDPDDESSVISTNEQMSGLSPGDYKVLVIDDQDCSYQAAFSIDADIEIFNGVSDNGDGKNDYFRISCATRFENNSLKIYTRSGTLVYETSGYEDDSNGNVFTGKRNTGLGGGNNGLPSGTYFYIFDKGDGKDGDVYQGYLELVR</sequence>
<dbReference type="RefSeq" id="WP_139794000.1">
    <property type="nucleotide sequence ID" value="NZ_FWYF01000005.1"/>
</dbReference>
<gene>
    <name evidence="2" type="ORF">SAMN04488029_4076</name>
</gene>
<reference evidence="2 3" key="1">
    <citation type="submission" date="2017-04" db="EMBL/GenBank/DDBJ databases">
        <authorList>
            <person name="Afonso C.L."/>
            <person name="Miller P.J."/>
            <person name="Scott M.A."/>
            <person name="Spackman E."/>
            <person name="Goraichik I."/>
            <person name="Dimitrov K.M."/>
            <person name="Suarez D.L."/>
            <person name="Swayne D.E."/>
        </authorList>
    </citation>
    <scope>NUCLEOTIDE SEQUENCE [LARGE SCALE GENOMIC DNA]</scope>
    <source>
        <strain evidence="2 3">DSM 26133</strain>
    </source>
</reference>
<dbReference type="Pfam" id="PF13585">
    <property type="entry name" value="CHU_C"/>
    <property type="match status" value="1"/>
</dbReference>
<accession>A0A1W2GR66</accession>
<evidence type="ECO:0000313" key="2">
    <source>
        <dbReference type="EMBL" id="SMD39165.1"/>
    </source>
</evidence>